<evidence type="ECO:0000256" key="2">
    <source>
        <dbReference type="ARBA" id="ARBA00023315"/>
    </source>
</evidence>
<dbReference type="RefSeq" id="WP_026635212.1">
    <property type="nucleotide sequence ID" value="NZ_FONH01000004.1"/>
</dbReference>
<dbReference type="InterPro" id="IPR016181">
    <property type="entry name" value="Acyl_CoA_acyltransferase"/>
</dbReference>
<keyword evidence="5" id="KW-1185">Reference proteome</keyword>
<dbReference type="EMBL" id="FONH01000004">
    <property type="protein sequence ID" value="SFE77787.1"/>
    <property type="molecule type" value="Genomic_DNA"/>
</dbReference>
<dbReference type="AlphaFoldDB" id="A0A1I2DB91"/>
<evidence type="ECO:0000256" key="1">
    <source>
        <dbReference type="ARBA" id="ARBA00022679"/>
    </source>
</evidence>
<dbReference type="PROSITE" id="PS51186">
    <property type="entry name" value="GNAT"/>
    <property type="match status" value="1"/>
</dbReference>
<dbReference type="STRING" id="500610.SAMN02799615_01631"/>
<keyword evidence="2" id="KW-0012">Acyltransferase</keyword>
<proteinExistence type="predicted"/>
<accession>A0A1I2DB91</accession>
<keyword evidence="4" id="KW-0689">Ribosomal protein</keyword>
<evidence type="ECO:0000259" key="3">
    <source>
        <dbReference type="PROSITE" id="PS51186"/>
    </source>
</evidence>
<gene>
    <name evidence="4" type="ORF">SAMN02799615_01631</name>
</gene>
<dbReference type="Proteomes" id="UP000199477">
    <property type="component" value="Unassembled WGS sequence"/>
</dbReference>
<dbReference type="Pfam" id="PF00583">
    <property type="entry name" value="Acetyltransf_1"/>
    <property type="match status" value="1"/>
</dbReference>
<dbReference type="SUPFAM" id="SSF55729">
    <property type="entry name" value="Acyl-CoA N-acyltransferases (Nat)"/>
    <property type="match status" value="1"/>
</dbReference>
<dbReference type="GO" id="GO:0005840">
    <property type="term" value="C:ribosome"/>
    <property type="evidence" value="ECO:0007669"/>
    <property type="project" value="UniProtKB-KW"/>
</dbReference>
<keyword evidence="1" id="KW-0808">Transferase</keyword>
<dbReference type="PANTHER" id="PTHR43877:SF2">
    <property type="entry name" value="AMINOALKYLPHOSPHONATE N-ACETYLTRANSFERASE-RELATED"/>
    <property type="match status" value="1"/>
</dbReference>
<evidence type="ECO:0000313" key="4">
    <source>
        <dbReference type="EMBL" id="SFE77787.1"/>
    </source>
</evidence>
<name>A0A1I2DB91_9GAMM</name>
<dbReference type="InterPro" id="IPR050832">
    <property type="entry name" value="Bact_Acetyltransf"/>
</dbReference>
<keyword evidence="4" id="KW-0687">Ribonucleoprotein</keyword>
<evidence type="ECO:0000313" key="5">
    <source>
        <dbReference type="Proteomes" id="UP000199477"/>
    </source>
</evidence>
<dbReference type="InterPro" id="IPR000182">
    <property type="entry name" value="GNAT_dom"/>
</dbReference>
<dbReference type="Gene3D" id="3.40.630.30">
    <property type="match status" value="1"/>
</dbReference>
<sequence length="150" mass="16861">MSIIVRQATIHDLDLVAPLFDAYRQFYAQPADLALARRFLEERFRHAESVVLLALNEATGEGVGFTQLYPLFSSVRATRRYLLNDLFVTPEKRRFGVAAALLHAATAHARAMGMAGMSLSTANDNLPAQRLYESMGWQLDSGFREYHLTL</sequence>
<organism evidence="4 5">
    <name type="scientific">Dyella marensis</name>
    <dbReference type="NCBI Taxonomy" id="500610"/>
    <lineage>
        <taxon>Bacteria</taxon>
        <taxon>Pseudomonadati</taxon>
        <taxon>Pseudomonadota</taxon>
        <taxon>Gammaproteobacteria</taxon>
        <taxon>Lysobacterales</taxon>
        <taxon>Rhodanobacteraceae</taxon>
        <taxon>Dyella</taxon>
    </lineage>
</organism>
<dbReference type="PANTHER" id="PTHR43877">
    <property type="entry name" value="AMINOALKYLPHOSPHONATE N-ACETYLTRANSFERASE-RELATED-RELATED"/>
    <property type="match status" value="1"/>
</dbReference>
<dbReference type="GO" id="GO:0016747">
    <property type="term" value="F:acyltransferase activity, transferring groups other than amino-acyl groups"/>
    <property type="evidence" value="ECO:0007669"/>
    <property type="project" value="InterPro"/>
</dbReference>
<reference evidence="5" key="1">
    <citation type="submission" date="2016-10" db="EMBL/GenBank/DDBJ databases">
        <authorList>
            <person name="Varghese N."/>
            <person name="Submissions S."/>
        </authorList>
    </citation>
    <scope>NUCLEOTIDE SEQUENCE [LARGE SCALE GENOMIC DNA]</scope>
    <source>
        <strain evidence="5">UNC178MFTsu3.1</strain>
    </source>
</reference>
<protein>
    <submittedName>
        <fullName evidence="4">Ribosomal protein S18 acetylase RimI</fullName>
    </submittedName>
</protein>
<feature type="domain" description="N-acetyltransferase" evidence="3">
    <location>
        <begin position="3"/>
        <end position="150"/>
    </location>
</feature>